<protein>
    <submittedName>
        <fullName evidence="1">Disease resistance protein</fullName>
    </submittedName>
</protein>
<gene>
    <name evidence="1" type="ORF">A2U01_0007865</name>
</gene>
<dbReference type="PANTHER" id="PTHR11017">
    <property type="entry name" value="LEUCINE-RICH REPEAT-CONTAINING PROTEIN"/>
    <property type="match status" value="1"/>
</dbReference>
<dbReference type="SUPFAM" id="SSF52058">
    <property type="entry name" value="L domain-like"/>
    <property type="match status" value="1"/>
</dbReference>
<dbReference type="GO" id="GO:0006952">
    <property type="term" value="P:defense response"/>
    <property type="evidence" value="ECO:0007669"/>
    <property type="project" value="InterPro"/>
</dbReference>
<name>A0A392MI43_9FABA</name>
<dbReference type="AlphaFoldDB" id="A0A392MI43"/>
<evidence type="ECO:0000313" key="1">
    <source>
        <dbReference type="EMBL" id="MCH87001.1"/>
    </source>
</evidence>
<comment type="caution">
    <text evidence="1">The sequence shown here is derived from an EMBL/GenBank/DDBJ whole genome shotgun (WGS) entry which is preliminary data.</text>
</comment>
<keyword evidence="2" id="KW-1185">Reference proteome</keyword>
<dbReference type="EMBL" id="LXQA010011334">
    <property type="protein sequence ID" value="MCH87001.1"/>
    <property type="molecule type" value="Genomic_DNA"/>
</dbReference>
<dbReference type="InterPro" id="IPR032675">
    <property type="entry name" value="LRR_dom_sf"/>
</dbReference>
<dbReference type="Gene3D" id="3.80.10.10">
    <property type="entry name" value="Ribonuclease Inhibitor"/>
    <property type="match status" value="1"/>
</dbReference>
<organism evidence="1 2">
    <name type="scientific">Trifolium medium</name>
    <dbReference type="NCBI Taxonomy" id="97028"/>
    <lineage>
        <taxon>Eukaryota</taxon>
        <taxon>Viridiplantae</taxon>
        <taxon>Streptophyta</taxon>
        <taxon>Embryophyta</taxon>
        <taxon>Tracheophyta</taxon>
        <taxon>Spermatophyta</taxon>
        <taxon>Magnoliopsida</taxon>
        <taxon>eudicotyledons</taxon>
        <taxon>Gunneridae</taxon>
        <taxon>Pentapetalae</taxon>
        <taxon>rosids</taxon>
        <taxon>fabids</taxon>
        <taxon>Fabales</taxon>
        <taxon>Fabaceae</taxon>
        <taxon>Papilionoideae</taxon>
        <taxon>50 kb inversion clade</taxon>
        <taxon>NPAAA clade</taxon>
        <taxon>Hologalegina</taxon>
        <taxon>IRL clade</taxon>
        <taxon>Trifolieae</taxon>
        <taxon>Trifolium</taxon>
    </lineage>
</organism>
<dbReference type="InterPro" id="IPR044974">
    <property type="entry name" value="Disease_R_plants"/>
</dbReference>
<reference evidence="1 2" key="1">
    <citation type="journal article" date="2018" name="Front. Plant Sci.">
        <title>Red Clover (Trifolium pratense) and Zigzag Clover (T. medium) - A Picture of Genomic Similarities and Differences.</title>
        <authorList>
            <person name="Dluhosova J."/>
            <person name="Istvanek J."/>
            <person name="Nedelnik J."/>
            <person name="Repkova J."/>
        </authorList>
    </citation>
    <scope>NUCLEOTIDE SEQUENCE [LARGE SCALE GENOMIC DNA]</scope>
    <source>
        <strain evidence="2">cv. 10/8</strain>
        <tissue evidence="1">Leaf</tissue>
    </source>
</reference>
<dbReference type="PANTHER" id="PTHR11017:SF562">
    <property type="entry name" value="ADP-RIBOSYL CYCLASE_CYCLIC ADP-RIBOSE HYDROLASE"/>
    <property type="match status" value="1"/>
</dbReference>
<proteinExistence type="predicted"/>
<dbReference type="Proteomes" id="UP000265520">
    <property type="component" value="Unassembled WGS sequence"/>
</dbReference>
<evidence type="ECO:0000313" key="2">
    <source>
        <dbReference type="Proteomes" id="UP000265520"/>
    </source>
</evidence>
<feature type="non-terminal residue" evidence="1">
    <location>
        <position position="1"/>
    </location>
</feature>
<accession>A0A392MI43</accession>
<sequence>KMAFDIVRQKKNRTSRDPGKRSRLRDIEEVCDVFKNNKGTHKVEGIMFDLSQKGDLHVQADTFNKMTKLKFLRLYVPLRKKRLATVYHPEDMLPFSGKLIYLEWNGCPLKSLPHPFCVELLVEIHLQHSNVEYLWHGRQELLNLELINLSESKQLMELPDLSGTTKLKKLYLSGCESLREVHPSVFSKDTLVILLVDRCKNLESLVSEKHLTSLRVISISGCSSLREFSLSGDLIKKLNLSNINIEILHASISYLSNHDLMVLRLKNLPKAMSCLRSITKLELSNCNIITKSMLEAIFDDLESSERLKLTDSKDWWQWCSSPECLKEEFRRFFRMSKATFEFICNELNPAVMKKNTMLHDAIPVRKHVAVCISRLATGDALRIVSKRFGLGISTCHKLVLESLRVFLEYQMLVVQCILLIFQ</sequence>